<name>G3H6D7_CRIGR</name>
<evidence type="ECO:0000313" key="1">
    <source>
        <dbReference type="EMBL" id="EGV96208.1"/>
    </source>
</evidence>
<dbReference type="AlphaFoldDB" id="G3H6D7"/>
<dbReference type="EMBL" id="JH000173">
    <property type="protein sequence ID" value="EGV96208.1"/>
    <property type="molecule type" value="Genomic_DNA"/>
</dbReference>
<dbReference type="Proteomes" id="UP000001075">
    <property type="component" value="Unassembled WGS sequence"/>
</dbReference>
<evidence type="ECO:0000313" key="2">
    <source>
        <dbReference type="Proteomes" id="UP000001075"/>
    </source>
</evidence>
<proteinExistence type="predicted"/>
<sequence>MEEIVLTYYGRARQLRIKHLLCGPSRDKFLLCAAPSPQNRTGCGDTCACTWDLGFGRIRKFRLARTGWASETLLENNRLGCGFGRWSAYLACTMPWVLSSALQKQGMAAWASHPSTWEVEAGLTT</sequence>
<reference evidence="2" key="1">
    <citation type="journal article" date="2011" name="Nat. Biotechnol.">
        <title>The genomic sequence of the Chinese hamster ovary (CHO)-K1 cell line.</title>
        <authorList>
            <person name="Xu X."/>
            <person name="Nagarajan H."/>
            <person name="Lewis N.E."/>
            <person name="Pan S."/>
            <person name="Cai Z."/>
            <person name="Liu X."/>
            <person name="Chen W."/>
            <person name="Xie M."/>
            <person name="Wang W."/>
            <person name="Hammond S."/>
            <person name="Andersen M.R."/>
            <person name="Neff N."/>
            <person name="Passarelli B."/>
            <person name="Koh W."/>
            <person name="Fan H.C."/>
            <person name="Wang J."/>
            <person name="Gui Y."/>
            <person name="Lee K.H."/>
            <person name="Betenbaugh M.J."/>
            <person name="Quake S.R."/>
            <person name="Famili I."/>
            <person name="Palsson B.O."/>
            <person name="Wang J."/>
        </authorList>
    </citation>
    <scope>NUCLEOTIDE SEQUENCE [LARGE SCALE GENOMIC DNA]</scope>
    <source>
        <strain evidence="2">CHO K1 cell line</strain>
    </source>
</reference>
<dbReference type="InParanoid" id="G3H6D7"/>
<accession>G3H6D7</accession>
<organism evidence="1 2">
    <name type="scientific">Cricetulus griseus</name>
    <name type="common">Chinese hamster</name>
    <name type="synonym">Cricetulus barabensis griseus</name>
    <dbReference type="NCBI Taxonomy" id="10029"/>
    <lineage>
        <taxon>Eukaryota</taxon>
        <taxon>Metazoa</taxon>
        <taxon>Chordata</taxon>
        <taxon>Craniata</taxon>
        <taxon>Vertebrata</taxon>
        <taxon>Euteleostomi</taxon>
        <taxon>Mammalia</taxon>
        <taxon>Eutheria</taxon>
        <taxon>Euarchontoglires</taxon>
        <taxon>Glires</taxon>
        <taxon>Rodentia</taxon>
        <taxon>Myomorpha</taxon>
        <taxon>Muroidea</taxon>
        <taxon>Cricetidae</taxon>
        <taxon>Cricetinae</taxon>
        <taxon>Cricetulus</taxon>
    </lineage>
</organism>
<gene>
    <name evidence="1" type="ORF">I79_005892</name>
</gene>
<protein>
    <submittedName>
        <fullName evidence="1">Uncharacterized protein</fullName>
    </submittedName>
</protein>